<name>A0A7S1RPY3_ALECA</name>
<reference evidence="1" key="1">
    <citation type="submission" date="2021-01" db="EMBL/GenBank/DDBJ databases">
        <authorList>
            <person name="Corre E."/>
            <person name="Pelletier E."/>
            <person name="Niang G."/>
            <person name="Scheremetjew M."/>
            <person name="Finn R."/>
            <person name="Kale V."/>
            <person name="Holt S."/>
            <person name="Cochrane G."/>
            <person name="Meng A."/>
            <person name="Brown T."/>
            <person name="Cohen L."/>
        </authorList>
    </citation>
    <scope>NUCLEOTIDE SEQUENCE</scope>
    <source>
        <strain evidence="1">OF101</strain>
    </source>
</reference>
<dbReference type="EMBL" id="HBGE01082109">
    <property type="protein sequence ID" value="CAD9172232.1"/>
    <property type="molecule type" value="Transcribed_RNA"/>
</dbReference>
<proteinExistence type="predicted"/>
<sequence length="164" mass="18057">MEEPRRGDGAEQVDQEVELARLAAPAAPLLPVEEMLAETVMQADGSSVLSSDASEDELAAAGDTIIIGPTDHAVRFNSFEEMGIPHQGVPRPVQSRERAIYLSDVRGLTELGRGSAPLSFGSLLHVCCHRFPCRPCMFEKRPGCCRKSWLCDFCHLHARRDRRG</sequence>
<accession>A0A7S1RPY3</accession>
<protein>
    <submittedName>
        <fullName evidence="1">Uncharacterized protein</fullName>
    </submittedName>
</protein>
<evidence type="ECO:0000313" key="1">
    <source>
        <dbReference type="EMBL" id="CAD9172232.1"/>
    </source>
</evidence>
<gene>
    <name evidence="1" type="ORF">ACAT0790_LOCUS49001</name>
</gene>
<organism evidence="1">
    <name type="scientific">Alexandrium catenella</name>
    <name type="common">Red tide dinoflagellate</name>
    <name type="synonym">Gonyaulax catenella</name>
    <dbReference type="NCBI Taxonomy" id="2925"/>
    <lineage>
        <taxon>Eukaryota</taxon>
        <taxon>Sar</taxon>
        <taxon>Alveolata</taxon>
        <taxon>Dinophyceae</taxon>
        <taxon>Gonyaulacales</taxon>
        <taxon>Pyrocystaceae</taxon>
        <taxon>Alexandrium</taxon>
    </lineage>
</organism>
<dbReference type="AlphaFoldDB" id="A0A7S1RPY3"/>